<dbReference type="RefSeq" id="WP_182513016.1">
    <property type="nucleotide sequence ID" value="NZ_JACJIQ010000007.1"/>
</dbReference>
<feature type="signal peptide" evidence="1">
    <location>
        <begin position="1"/>
        <end position="21"/>
    </location>
</feature>
<protein>
    <recommendedName>
        <fullName evidence="2">Serine aminopeptidase S33 domain-containing protein</fullName>
    </recommendedName>
</protein>
<dbReference type="PANTHER" id="PTHR43265">
    <property type="entry name" value="ESTERASE ESTD"/>
    <property type="match status" value="1"/>
</dbReference>
<keyword evidence="1" id="KW-0732">Signal</keyword>
<proteinExistence type="predicted"/>
<name>A0A839GG23_9BACT</name>
<dbReference type="Pfam" id="PF12146">
    <property type="entry name" value="Hydrolase_4"/>
    <property type="match status" value="1"/>
</dbReference>
<dbReference type="PANTHER" id="PTHR43265:SF1">
    <property type="entry name" value="ESTERASE ESTD"/>
    <property type="match status" value="1"/>
</dbReference>
<dbReference type="SUPFAM" id="SSF53474">
    <property type="entry name" value="alpha/beta-Hydrolases"/>
    <property type="match status" value="1"/>
</dbReference>
<organism evidence="3 4">
    <name type="scientific">Rufibacter quisquiliarum</name>
    <dbReference type="NCBI Taxonomy" id="1549639"/>
    <lineage>
        <taxon>Bacteria</taxon>
        <taxon>Pseudomonadati</taxon>
        <taxon>Bacteroidota</taxon>
        <taxon>Cytophagia</taxon>
        <taxon>Cytophagales</taxon>
        <taxon>Hymenobacteraceae</taxon>
        <taxon>Rufibacter</taxon>
    </lineage>
</organism>
<dbReference type="EMBL" id="JACJIQ010000007">
    <property type="protein sequence ID" value="MBA9077500.1"/>
    <property type="molecule type" value="Genomic_DNA"/>
</dbReference>
<comment type="caution">
    <text evidence="3">The sequence shown here is derived from an EMBL/GenBank/DDBJ whole genome shotgun (WGS) entry which is preliminary data.</text>
</comment>
<sequence length="318" mass="34095">MKNRLFPLLLLVLAVCTRVLGQGSSAAGEPVELATPKGMVKGTLLVPVSSKPLPVVLIIAGSGPTDRNGNSVATQNNSLKLLAEGLHQQGIATLRYDKRGSGESISALGEEKDLRFDDYVTDATHWVQKLKKDKRFNRVVVMGHSEGSLIGMLATQQAKADAFVSLAGPGQPADKIIRNQLLLQPKAVTDIAYPALDSLKLGKTVANVNPMLGALLRPSVQPYLISWFKYDPQVELKKLTVPVLLVQGDQDLQVPKKEADLLLAAAPKSKLVVLSGMNHVLKEVGTDYNANVASYKNPELPLASSLVPEVSAFVKGLK</sequence>
<evidence type="ECO:0000259" key="2">
    <source>
        <dbReference type="Pfam" id="PF12146"/>
    </source>
</evidence>
<dbReference type="InterPro" id="IPR022742">
    <property type="entry name" value="Hydrolase_4"/>
</dbReference>
<dbReference type="GO" id="GO:0052689">
    <property type="term" value="F:carboxylic ester hydrolase activity"/>
    <property type="evidence" value="ECO:0007669"/>
    <property type="project" value="TreeGrafter"/>
</dbReference>
<feature type="chain" id="PRO_5032298270" description="Serine aminopeptidase S33 domain-containing protein" evidence="1">
    <location>
        <begin position="22"/>
        <end position="318"/>
    </location>
</feature>
<evidence type="ECO:0000256" key="1">
    <source>
        <dbReference type="SAM" id="SignalP"/>
    </source>
</evidence>
<evidence type="ECO:0000313" key="4">
    <source>
        <dbReference type="Proteomes" id="UP000563094"/>
    </source>
</evidence>
<dbReference type="InterPro" id="IPR053145">
    <property type="entry name" value="AB_hydrolase_Est10"/>
</dbReference>
<accession>A0A839GG23</accession>
<keyword evidence="4" id="KW-1185">Reference proteome</keyword>
<gene>
    <name evidence="3" type="ORF">FHS90_002213</name>
</gene>
<dbReference type="Gene3D" id="3.40.50.1820">
    <property type="entry name" value="alpha/beta hydrolase"/>
    <property type="match status" value="1"/>
</dbReference>
<evidence type="ECO:0000313" key="3">
    <source>
        <dbReference type="EMBL" id="MBA9077500.1"/>
    </source>
</evidence>
<dbReference type="InterPro" id="IPR029058">
    <property type="entry name" value="AB_hydrolase_fold"/>
</dbReference>
<dbReference type="Proteomes" id="UP000563094">
    <property type="component" value="Unassembled WGS sequence"/>
</dbReference>
<feature type="domain" description="Serine aminopeptidase S33" evidence="2">
    <location>
        <begin position="81"/>
        <end position="175"/>
    </location>
</feature>
<dbReference type="AlphaFoldDB" id="A0A839GG23"/>
<reference evidence="3 4" key="1">
    <citation type="submission" date="2020-08" db="EMBL/GenBank/DDBJ databases">
        <title>Genomic Encyclopedia of Type Strains, Phase IV (KMG-IV): sequencing the most valuable type-strain genomes for metagenomic binning, comparative biology and taxonomic classification.</title>
        <authorList>
            <person name="Goeker M."/>
        </authorList>
    </citation>
    <scope>NUCLEOTIDE SEQUENCE [LARGE SCALE GENOMIC DNA]</scope>
    <source>
        <strain evidence="3 4">DSM 29854</strain>
    </source>
</reference>